<keyword evidence="3 6" id="KW-0378">Hydrolase</keyword>
<comment type="cofactor">
    <cofactor evidence="1">
        <name>Zn(2+)</name>
        <dbReference type="ChEBI" id="CHEBI:29105"/>
    </cofactor>
</comment>
<keyword evidence="2" id="KW-0479">Metal-binding</keyword>
<dbReference type="InterPro" id="IPR036866">
    <property type="entry name" value="RibonucZ/Hydroxyglut_hydro"/>
</dbReference>
<dbReference type="Gene3D" id="3.60.15.10">
    <property type="entry name" value="Ribonuclease Z/Hydroxyacylglutathione hydrolase-like"/>
    <property type="match status" value="1"/>
</dbReference>
<dbReference type="GO" id="GO:0046872">
    <property type="term" value="F:metal ion binding"/>
    <property type="evidence" value="ECO:0007669"/>
    <property type="project" value="UniProtKB-KW"/>
</dbReference>
<sequence>MKYTVKKIITGFLQENCYIVSNGHNALIIDPGADAQKIIQYIHDEQLVPRAILLTHGHFDHIGAVNALKETFAIPVFMSEKEADWLEDPEKNLSNTFSPHPVYADKAEFNLDVQNCDRCLGDIHFTMIPTPGHSEGSISFLFDDFIIVGDTLFYESIGRSDFPTGDANTLLNTIRQKFMTLPDDIIVYPGHGQATTIGHERQHNPYL</sequence>
<dbReference type="InterPro" id="IPR001279">
    <property type="entry name" value="Metallo-B-lactamas"/>
</dbReference>
<evidence type="ECO:0000256" key="3">
    <source>
        <dbReference type="ARBA" id="ARBA00022801"/>
    </source>
</evidence>
<comment type="caution">
    <text evidence="6">The sequence shown here is derived from an EMBL/GenBank/DDBJ whole genome shotgun (WGS) entry which is preliminary data.</text>
</comment>
<dbReference type="Proteomes" id="UP000016057">
    <property type="component" value="Unassembled WGS sequence"/>
</dbReference>
<dbReference type="GO" id="GO:0004416">
    <property type="term" value="F:hydroxyacylglutathione hydrolase activity"/>
    <property type="evidence" value="ECO:0007669"/>
    <property type="project" value="UniProtKB-EC"/>
</dbReference>
<dbReference type="InterPro" id="IPR051453">
    <property type="entry name" value="MBL_Glyoxalase_II"/>
</dbReference>
<dbReference type="PATRIC" id="fig|1234409.3.peg.1119"/>
<dbReference type="SMART" id="SM00849">
    <property type="entry name" value="Lactamase_B"/>
    <property type="match status" value="1"/>
</dbReference>
<evidence type="ECO:0000256" key="4">
    <source>
        <dbReference type="ARBA" id="ARBA00022833"/>
    </source>
</evidence>
<dbReference type="EC" id="3.1.2.6" evidence="6"/>
<dbReference type="SUPFAM" id="SSF56281">
    <property type="entry name" value="Metallo-hydrolase/oxidoreductase"/>
    <property type="match status" value="1"/>
</dbReference>
<dbReference type="eggNOG" id="COG0491">
    <property type="taxonomic scope" value="Bacteria"/>
</dbReference>
<dbReference type="Pfam" id="PF00753">
    <property type="entry name" value="Lactamase_B"/>
    <property type="match status" value="1"/>
</dbReference>
<evidence type="ECO:0000313" key="6">
    <source>
        <dbReference type="EMBL" id="EKU26892.1"/>
    </source>
</evidence>
<dbReference type="CDD" id="cd06262">
    <property type="entry name" value="metallo-hydrolase-like_MBL-fold"/>
    <property type="match status" value="1"/>
</dbReference>
<name>K8ZA03_9ENTE</name>
<evidence type="ECO:0000256" key="1">
    <source>
        <dbReference type="ARBA" id="ARBA00001947"/>
    </source>
</evidence>
<dbReference type="PANTHER" id="PTHR46233:SF3">
    <property type="entry name" value="HYDROXYACYLGLUTATHIONE HYDROLASE GLOC"/>
    <property type="match status" value="1"/>
</dbReference>
<dbReference type="EMBL" id="AMYT01000022">
    <property type="protein sequence ID" value="EKU26892.1"/>
    <property type="molecule type" value="Genomic_DNA"/>
</dbReference>
<dbReference type="OrthoDB" id="9802248at2"/>
<dbReference type="RefSeq" id="WP_009491968.1">
    <property type="nucleotide sequence ID" value="NZ_AMYT01000022.1"/>
</dbReference>
<accession>K8ZA03</accession>
<proteinExistence type="predicted"/>
<keyword evidence="4" id="KW-0862">Zinc</keyword>
<gene>
    <name evidence="6" type="ORF">C683_1167</name>
</gene>
<evidence type="ECO:0000256" key="2">
    <source>
        <dbReference type="ARBA" id="ARBA00022723"/>
    </source>
</evidence>
<reference evidence="6 7" key="1">
    <citation type="journal article" date="2013" name="Genome Announc.">
        <title>Draft Genome Sequence of Catellicoccus marimammalium, a Novel Species Commonly Found in Gull Feces.</title>
        <authorList>
            <person name="Weigand M.R."/>
            <person name="Ryu H."/>
            <person name="Bozcek L."/>
            <person name="Konstantinidis K.T."/>
            <person name="Santo Domingo J.W."/>
        </authorList>
    </citation>
    <scope>NUCLEOTIDE SEQUENCE [LARGE SCALE GENOMIC DNA]</scope>
    <source>
        <strain evidence="6 7">M35/04/3</strain>
    </source>
</reference>
<keyword evidence="7" id="KW-1185">Reference proteome</keyword>
<evidence type="ECO:0000313" key="7">
    <source>
        <dbReference type="Proteomes" id="UP000016057"/>
    </source>
</evidence>
<dbReference type="PANTHER" id="PTHR46233">
    <property type="entry name" value="HYDROXYACYLGLUTATHIONE HYDROLASE GLOC"/>
    <property type="match status" value="1"/>
</dbReference>
<dbReference type="AlphaFoldDB" id="K8ZA03"/>
<feature type="domain" description="Metallo-beta-lactamase" evidence="5">
    <location>
        <begin position="14"/>
        <end position="191"/>
    </location>
</feature>
<evidence type="ECO:0000259" key="5">
    <source>
        <dbReference type="SMART" id="SM00849"/>
    </source>
</evidence>
<organism evidence="6 7">
    <name type="scientific">Catellicoccus marimammalium M35/04/3</name>
    <dbReference type="NCBI Taxonomy" id="1234409"/>
    <lineage>
        <taxon>Bacteria</taxon>
        <taxon>Bacillati</taxon>
        <taxon>Bacillota</taxon>
        <taxon>Bacilli</taxon>
        <taxon>Lactobacillales</taxon>
        <taxon>Enterococcaceae</taxon>
        <taxon>Catellicoccus</taxon>
    </lineage>
</organism>
<dbReference type="STRING" id="1234409.C683_1167"/>
<protein>
    <submittedName>
        <fullName evidence="6">Hydroxyacylglutathione hydrolase</fullName>
        <ecNumber evidence="6">3.1.2.6</ecNumber>
    </submittedName>
</protein>